<feature type="transmembrane region" description="Helical" evidence="1">
    <location>
        <begin position="12"/>
        <end position="34"/>
    </location>
</feature>
<dbReference type="RefSeq" id="WP_013137172.1">
    <property type="nucleotide sequence ID" value="NC_014168.1"/>
</dbReference>
<dbReference type="STRING" id="640132.Srot_0229"/>
<organism evidence="2 3">
    <name type="scientific">Segniliparus rotundus (strain ATCC BAA-972 / CDC 1076 / CIP 108378 / DSM 44985 / JCM 13578)</name>
    <dbReference type="NCBI Taxonomy" id="640132"/>
    <lineage>
        <taxon>Bacteria</taxon>
        <taxon>Bacillati</taxon>
        <taxon>Actinomycetota</taxon>
        <taxon>Actinomycetes</taxon>
        <taxon>Mycobacteriales</taxon>
        <taxon>Segniliparaceae</taxon>
        <taxon>Segniliparus</taxon>
    </lineage>
</organism>
<keyword evidence="1" id="KW-0472">Membrane</keyword>
<dbReference type="AlphaFoldDB" id="D6ZAH4"/>
<evidence type="ECO:0000313" key="3">
    <source>
        <dbReference type="Proteomes" id="UP000002247"/>
    </source>
</evidence>
<dbReference type="EMBL" id="CP001958">
    <property type="protein sequence ID" value="ADG96716.1"/>
    <property type="molecule type" value="Genomic_DNA"/>
</dbReference>
<feature type="transmembrane region" description="Helical" evidence="1">
    <location>
        <begin position="66"/>
        <end position="85"/>
    </location>
</feature>
<keyword evidence="1" id="KW-1133">Transmembrane helix</keyword>
<gene>
    <name evidence="2" type="ordered locus">Srot_0229</name>
</gene>
<accession>D6ZAH4</accession>
<dbReference type="HOGENOM" id="CLU_782604_0_0_11"/>
<feature type="transmembrane region" description="Helical" evidence="1">
    <location>
        <begin position="346"/>
        <end position="364"/>
    </location>
</feature>
<dbReference type="KEGG" id="srt:Srot_0229"/>
<sequence length="366" mass="38374">MALNLAMELRWAPVFDIGKFLLMGGVLGAALLPVRARTGTALRPLARVERLTALPEYVRAVRIQRALLIVTTMSVLAVLVCVLYASARPVQAERAGGSGHRHPDDVMLCVASPVTSPMASALLSYYQREAAALAEQPGSGQRIGLTSPTLRALPLTADHAFAARQLRRFAGLANLAAAAAAGQQLTEQQAKDLADGQDAFSRTVRYVDYQPNFIDTLASCVIGFPDHASPSGRRRSVVYLGPTDERPASGSRTVYSPGSLAQLTAEAKAQINIIQIAPGGGPGAQPQGVSKTETDVSGGKFFAFSDTADPAALTGALDQIRANRPALAAGAEAVPPEVEADNPSRVLGFAVGFATLLALCLAVIRR</sequence>
<protein>
    <submittedName>
        <fullName evidence="2">Uncharacterized protein</fullName>
    </submittedName>
</protein>
<keyword evidence="1" id="KW-0812">Transmembrane</keyword>
<keyword evidence="3" id="KW-1185">Reference proteome</keyword>
<reference evidence="2 3" key="1">
    <citation type="journal article" date="2010" name="Stand. Genomic Sci.">
        <title>Complete genome sequence of Segniliparus rotundus type strain (CDC 1076).</title>
        <authorList>
            <person name="Sikorski J."/>
            <person name="Lapidus A."/>
            <person name="Copeland A."/>
            <person name="Misra M."/>
            <person name="Glavina Del Rio T."/>
            <person name="Nolan M."/>
            <person name="Lucas S."/>
            <person name="Chen F."/>
            <person name="Tice H."/>
            <person name="Cheng J.F."/>
            <person name="Jando M."/>
            <person name="Schneider S."/>
            <person name="Bruce D."/>
            <person name="Goodwin L."/>
            <person name="Pitluck S."/>
            <person name="Liolios K."/>
            <person name="Mikhailova N."/>
            <person name="Pati A."/>
            <person name="Ivanova N."/>
            <person name="Mavromatis K."/>
            <person name="Chen A."/>
            <person name="Palaniappan K."/>
            <person name="Chertkov O."/>
            <person name="Land M."/>
            <person name="Hauser L."/>
            <person name="Chang Y.J."/>
            <person name="Jeffries C.D."/>
            <person name="Brettin T."/>
            <person name="Detter J.C."/>
            <person name="Han C."/>
            <person name="Rohde M."/>
            <person name="Goker M."/>
            <person name="Bristow J."/>
            <person name="Eisen J.A."/>
            <person name="Markowitz V."/>
            <person name="Hugenholtz P."/>
            <person name="Kyrpides N.C."/>
            <person name="Klenk H.P."/>
        </authorList>
    </citation>
    <scope>NUCLEOTIDE SEQUENCE [LARGE SCALE GENOMIC DNA]</scope>
    <source>
        <strain evidence="3">ATCC BAA-972 / CDC 1076 / CIP 108378 / DSM 44985 / JCM 13578</strain>
    </source>
</reference>
<dbReference type="Proteomes" id="UP000002247">
    <property type="component" value="Chromosome"/>
</dbReference>
<name>D6ZAH4_SEGRD</name>
<evidence type="ECO:0000256" key="1">
    <source>
        <dbReference type="SAM" id="Phobius"/>
    </source>
</evidence>
<evidence type="ECO:0000313" key="2">
    <source>
        <dbReference type="EMBL" id="ADG96716.1"/>
    </source>
</evidence>
<proteinExistence type="predicted"/>